<accession>A0A3P3QS25</accession>
<organism evidence="2 3">
    <name type="scientific">Rheinheimera mesophila</name>
    <dbReference type="NCBI Taxonomy" id="1547515"/>
    <lineage>
        <taxon>Bacteria</taxon>
        <taxon>Pseudomonadati</taxon>
        <taxon>Pseudomonadota</taxon>
        <taxon>Gammaproteobacteria</taxon>
        <taxon>Chromatiales</taxon>
        <taxon>Chromatiaceae</taxon>
        <taxon>Rheinheimera</taxon>
    </lineage>
</organism>
<dbReference type="SUPFAM" id="SSF56935">
    <property type="entry name" value="Porins"/>
    <property type="match status" value="1"/>
</dbReference>
<protein>
    <recommendedName>
        <fullName evidence="4">Porin</fullName>
    </recommendedName>
</protein>
<reference evidence="2 3" key="1">
    <citation type="submission" date="2018-11" db="EMBL/GenBank/DDBJ databases">
        <title>Draft genome analysis of Rheinheimera mesophila isolated from an industrial waste site.</title>
        <authorList>
            <person name="Yu Q."/>
            <person name="Qi Y."/>
            <person name="Zhang H."/>
            <person name="Lu Y."/>
            <person name="Pu J."/>
        </authorList>
    </citation>
    <scope>NUCLEOTIDE SEQUENCE [LARGE SCALE GENOMIC DNA]</scope>
    <source>
        <strain evidence="2 3">IITR13</strain>
    </source>
</reference>
<keyword evidence="3" id="KW-1185">Reference proteome</keyword>
<dbReference type="EMBL" id="RRCF01000001">
    <property type="protein sequence ID" value="RRJ23260.1"/>
    <property type="molecule type" value="Genomic_DNA"/>
</dbReference>
<feature type="signal peptide" evidence="1">
    <location>
        <begin position="1"/>
        <end position="27"/>
    </location>
</feature>
<sequence length="415" mass="47006">MSPPRLSVVLISLTSTLLFSVSSSASAQWSLSGRGEFYLNTQNDTAHYLAPWWQKGTGQLGYHTDAGAGPQYLVAQVEGNSAFSATVHAQWHRAPEAGAGITEAWLSWNPLPYSGYRVRGRMGMFYPAMSLENTDLAWTSPYTSTFSAINSWIAEEIKTRAVEFSVSRPGRFFNSDHSLQWVGALFQGNDPAGSILTWRGFALHNLQTGIGERVDFANYPSIAAGGAVELQPAWVEPNRELDHKTGYYTGLHWQHQDQTEVRLYWYDNRGEPTTFKQGQYAWDSRFLSLAIQHQLTDQWRLLAQYLTGDTAMGQKVVVADYRSNYLMLNYQQEQHSLSARYDHFEVTDKDQTPADDNNGKGHSWAINWTYQLSEQLSLALEHSNVRSVQPNRTQWPGWQAEAKQHSSSLIFGYRW</sequence>
<dbReference type="OrthoDB" id="7531957at2"/>
<evidence type="ECO:0000313" key="3">
    <source>
        <dbReference type="Proteomes" id="UP000276260"/>
    </source>
</evidence>
<keyword evidence="1" id="KW-0732">Signal</keyword>
<evidence type="ECO:0008006" key="4">
    <source>
        <dbReference type="Google" id="ProtNLM"/>
    </source>
</evidence>
<dbReference type="AlphaFoldDB" id="A0A3P3QS25"/>
<proteinExistence type="predicted"/>
<evidence type="ECO:0000256" key="1">
    <source>
        <dbReference type="SAM" id="SignalP"/>
    </source>
</evidence>
<dbReference type="Proteomes" id="UP000276260">
    <property type="component" value="Unassembled WGS sequence"/>
</dbReference>
<evidence type="ECO:0000313" key="2">
    <source>
        <dbReference type="EMBL" id="RRJ23260.1"/>
    </source>
</evidence>
<gene>
    <name evidence="2" type="ORF">EIK76_04015</name>
</gene>
<name>A0A3P3QS25_9GAMM</name>
<dbReference type="RefSeq" id="WP_052749258.1">
    <property type="nucleotide sequence ID" value="NZ_LAVS01000008.1"/>
</dbReference>
<comment type="caution">
    <text evidence="2">The sequence shown here is derived from an EMBL/GenBank/DDBJ whole genome shotgun (WGS) entry which is preliminary data.</text>
</comment>
<feature type="chain" id="PRO_5018230122" description="Porin" evidence="1">
    <location>
        <begin position="28"/>
        <end position="415"/>
    </location>
</feature>